<evidence type="ECO:0000313" key="2">
    <source>
        <dbReference type="EMBL" id="OWF54315.1"/>
    </source>
</evidence>
<comment type="caution">
    <text evidence="2">The sequence shown here is derived from an EMBL/GenBank/DDBJ whole genome shotgun (WGS) entry which is preliminary data.</text>
</comment>
<feature type="compositionally biased region" description="Polar residues" evidence="1">
    <location>
        <begin position="266"/>
        <end position="280"/>
    </location>
</feature>
<dbReference type="Proteomes" id="UP000242188">
    <property type="component" value="Unassembled WGS sequence"/>
</dbReference>
<dbReference type="EMBL" id="NEDP02001097">
    <property type="protein sequence ID" value="OWF54315.1"/>
    <property type="molecule type" value="Genomic_DNA"/>
</dbReference>
<reference evidence="2 3" key="1">
    <citation type="journal article" date="2017" name="Nat. Ecol. Evol.">
        <title>Scallop genome provides insights into evolution of bilaterian karyotype and development.</title>
        <authorList>
            <person name="Wang S."/>
            <person name="Zhang J."/>
            <person name="Jiao W."/>
            <person name="Li J."/>
            <person name="Xun X."/>
            <person name="Sun Y."/>
            <person name="Guo X."/>
            <person name="Huan P."/>
            <person name="Dong B."/>
            <person name="Zhang L."/>
            <person name="Hu X."/>
            <person name="Sun X."/>
            <person name="Wang J."/>
            <person name="Zhao C."/>
            <person name="Wang Y."/>
            <person name="Wang D."/>
            <person name="Huang X."/>
            <person name="Wang R."/>
            <person name="Lv J."/>
            <person name="Li Y."/>
            <person name="Zhang Z."/>
            <person name="Liu B."/>
            <person name="Lu W."/>
            <person name="Hui Y."/>
            <person name="Liang J."/>
            <person name="Zhou Z."/>
            <person name="Hou R."/>
            <person name="Li X."/>
            <person name="Liu Y."/>
            <person name="Li H."/>
            <person name="Ning X."/>
            <person name="Lin Y."/>
            <person name="Zhao L."/>
            <person name="Xing Q."/>
            <person name="Dou J."/>
            <person name="Li Y."/>
            <person name="Mao J."/>
            <person name="Guo H."/>
            <person name="Dou H."/>
            <person name="Li T."/>
            <person name="Mu C."/>
            <person name="Jiang W."/>
            <person name="Fu Q."/>
            <person name="Fu X."/>
            <person name="Miao Y."/>
            <person name="Liu J."/>
            <person name="Yu Q."/>
            <person name="Li R."/>
            <person name="Liao H."/>
            <person name="Li X."/>
            <person name="Kong Y."/>
            <person name="Jiang Z."/>
            <person name="Chourrout D."/>
            <person name="Li R."/>
            <person name="Bao Z."/>
        </authorList>
    </citation>
    <scope>NUCLEOTIDE SEQUENCE [LARGE SCALE GENOMIC DNA]</scope>
    <source>
        <strain evidence="2 3">PY_sf001</strain>
    </source>
</reference>
<name>A0A210R083_MIZYE</name>
<feature type="compositionally biased region" description="Gly residues" evidence="1">
    <location>
        <begin position="292"/>
        <end position="305"/>
    </location>
</feature>
<organism evidence="2 3">
    <name type="scientific">Mizuhopecten yessoensis</name>
    <name type="common">Japanese scallop</name>
    <name type="synonym">Patinopecten yessoensis</name>
    <dbReference type="NCBI Taxonomy" id="6573"/>
    <lineage>
        <taxon>Eukaryota</taxon>
        <taxon>Metazoa</taxon>
        <taxon>Spiralia</taxon>
        <taxon>Lophotrochozoa</taxon>
        <taxon>Mollusca</taxon>
        <taxon>Bivalvia</taxon>
        <taxon>Autobranchia</taxon>
        <taxon>Pteriomorphia</taxon>
        <taxon>Pectinida</taxon>
        <taxon>Pectinoidea</taxon>
        <taxon>Pectinidae</taxon>
        <taxon>Mizuhopecten</taxon>
    </lineage>
</organism>
<dbReference type="SUPFAM" id="SSF81296">
    <property type="entry name" value="E set domains"/>
    <property type="match status" value="1"/>
</dbReference>
<keyword evidence="3" id="KW-1185">Reference proteome</keyword>
<dbReference type="OrthoDB" id="6151215at2759"/>
<evidence type="ECO:0000256" key="1">
    <source>
        <dbReference type="SAM" id="MobiDB-lite"/>
    </source>
</evidence>
<dbReference type="InterPro" id="IPR014756">
    <property type="entry name" value="Ig_E-set"/>
</dbReference>
<feature type="compositionally biased region" description="Polar residues" evidence="1">
    <location>
        <begin position="306"/>
        <end position="321"/>
    </location>
</feature>
<dbReference type="AlphaFoldDB" id="A0A210R083"/>
<sequence>MQATISTRKVLSGTALFQLLFPRLIAFAERAWHRASWENTVKRPIMNITAAQIQEVQDFMKFKTILGKKILPKLDKNKVQYYMAPPGVIMRKVTTDPLDMKTEVMAKTEYPGFVAQIKTDQMPAFADIVDKGVYDGALAQFRTRNKDSTRFSRSEVVFKNGTDKYMREHVDIMKHLDERVSLEFPIQTRFRNQDDPSGKFSFSLQDSLPLYFDKEFRMFFNKTGHQEFLRNRPALVEQAKLRQQQHIRMMQEHQRRMMTQNAARANNPNSMNQGVGNTQAGAGRVGWTPGNNQGGAGRVGWGDGTPGNNQNSIQSRQTRTG</sequence>
<accession>A0A210R083</accession>
<gene>
    <name evidence="2" type="ORF">KP79_PYT00353</name>
</gene>
<proteinExistence type="predicted"/>
<evidence type="ECO:0000313" key="3">
    <source>
        <dbReference type="Proteomes" id="UP000242188"/>
    </source>
</evidence>
<dbReference type="Gene3D" id="3.20.20.80">
    <property type="entry name" value="Glycosidases"/>
    <property type="match status" value="1"/>
</dbReference>
<feature type="region of interest" description="Disordered" evidence="1">
    <location>
        <begin position="266"/>
        <end position="321"/>
    </location>
</feature>
<protein>
    <submittedName>
        <fullName evidence="2">N,N'-diacetylchitobiase</fullName>
    </submittedName>
</protein>